<name>A0ABS8NH61_9BACT</name>
<dbReference type="InterPro" id="IPR013324">
    <property type="entry name" value="RNA_pol_sigma_r3/r4-like"/>
</dbReference>
<evidence type="ECO:0000313" key="8">
    <source>
        <dbReference type="Proteomes" id="UP001430306"/>
    </source>
</evidence>
<evidence type="ECO:0000256" key="4">
    <source>
        <dbReference type="ARBA" id="ARBA00023125"/>
    </source>
</evidence>
<keyword evidence="8" id="KW-1185">Reference proteome</keyword>
<dbReference type="InterPro" id="IPR036388">
    <property type="entry name" value="WH-like_DNA-bd_sf"/>
</dbReference>
<comment type="caution">
    <text evidence="7">The sequence shown here is derived from an EMBL/GenBank/DDBJ whole genome shotgun (WGS) entry which is preliminary data.</text>
</comment>
<evidence type="ECO:0000256" key="3">
    <source>
        <dbReference type="ARBA" id="ARBA00023082"/>
    </source>
</evidence>
<dbReference type="Gene3D" id="1.10.1740.10">
    <property type="match status" value="1"/>
</dbReference>
<dbReference type="PANTHER" id="PTHR43133">
    <property type="entry name" value="RNA POLYMERASE ECF-TYPE SIGMA FACTO"/>
    <property type="match status" value="1"/>
</dbReference>
<protein>
    <submittedName>
        <fullName evidence="7">Sigma-70 family RNA polymerase sigma factor</fullName>
    </submittedName>
</protein>
<dbReference type="RefSeq" id="WP_230273849.1">
    <property type="nucleotide sequence ID" value="NZ_JAJKFW010000022.1"/>
</dbReference>
<sequence>MLGPETRTSLIGNLENPASEEVWTEFVAIYRPLVIRVAQAKGLQHADAEDLSQEVFAVVRRSIASFHSRGDGSFRAWLFRITRNLVINHLTRSQGPIGSGDSQVHRWLQQQPDPTQETATLFDFELRRQQLHWAADRVQPKVEPDTWQAFWMTAVEGHSFSEVARSLDKSVGSVRMAKCRVMARLQKEVQQLSSQWESNQ</sequence>
<dbReference type="InterPro" id="IPR014284">
    <property type="entry name" value="RNA_pol_sigma-70_dom"/>
</dbReference>
<dbReference type="Pfam" id="PF04542">
    <property type="entry name" value="Sigma70_r2"/>
    <property type="match status" value="1"/>
</dbReference>
<dbReference type="InterPro" id="IPR013325">
    <property type="entry name" value="RNA_pol_sigma_r2"/>
</dbReference>
<organism evidence="7 8">
    <name type="scientific">Rhodopirellula halodulae</name>
    <dbReference type="NCBI Taxonomy" id="2894198"/>
    <lineage>
        <taxon>Bacteria</taxon>
        <taxon>Pseudomonadati</taxon>
        <taxon>Planctomycetota</taxon>
        <taxon>Planctomycetia</taxon>
        <taxon>Pirellulales</taxon>
        <taxon>Pirellulaceae</taxon>
        <taxon>Rhodopirellula</taxon>
    </lineage>
</organism>
<evidence type="ECO:0000256" key="1">
    <source>
        <dbReference type="ARBA" id="ARBA00010641"/>
    </source>
</evidence>
<keyword evidence="2" id="KW-0805">Transcription regulation</keyword>
<proteinExistence type="inferred from homology"/>
<evidence type="ECO:0000256" key="2">
    <source>
        <dbReference type="ARBA" id="ARBA00023015"/>
    </source>
</evidence>
<accession>A0ABS8NH61</accession>
<dbReference type="Proteomes" id="UP001430306">
    <property type="component" value="Unassembled WGS sequence"/>
</dbReference>
<dbReference type="Gene3D" id="1.10.10.10">
    <property type="entry name" value="Winged helix-like DNA-binding domain superfamily/Winged helix DNA-binding domain"/>
    <property type="match status" value="1"/>
</dbReference>
<keyword evidence="5" id="KW-0804">Transcription</keyword>
<dbReference type="NCBIfam" id="TIGR02937">
    <property type="entry name" value="sigma70-ECF"/>
    <property type="match status" value="1"/>
</dbReference>
<keyword evidence="3" id="KW-0731">Sigma factor</keyword>
<dbReference type="SUPFAM" id="SSF88659">
    <property type="entry name" value="Sigma3 and sigma4 domains of RNA polymerase sigma factors"/>
    <property type="match status" value="1"/>
</dbReference>
<evidence type="ECO:0000256" key="5">
    <source>
        <dbReference type="ARBA" id="ARBA00023163"/>
    </source>
</evidence>
<dbReference type="PANTHER" id="PTHR43133:SF8">
    <property type="entry name" value="RNA POLYMERASE SIGMA FACTOR HI_1459-RELATED"/>
    <property type="match status" value="1"/>
</dbReference>
<evidence type="ECO:0000259" key="6">
    <source>
        <dbReference type="Pfam" id="PF04542"/>
    </source>
</evidence>
<evidence type="ECO:0000313" key="7">
    <source>
        <dbReference type="EMBL" id="MCC9642899.1"/>
    </source>
</evidence>
<feature type="domain" description="RNA polymerase sigma-70 region 2" evidence="6">
    <location>
        <begin position="27"/>
        <end position="94"/>
    </location>
</feature>
<comment type="similarity">
    <text evidence="1">Belongs to the sigma-70 factor family. ECF subfamily.</text>
</comment>
<reference evidence="7" key="1">
    <citation type="submission" date="2021-11" db="EMBL/GenBank/DDBJ databases">
        <title>Genome sequence.</title>
        <authorList>
            <person name="Sun Q."/>
        </authorList>
    </citation>
    <scope>NUCLEOTIDE SEQUENCE</scope>
    <source>
        <strain evidence="7">JC740</strain>
    </source>
</reference>
<dbReference type="SUPFAM" id="SSF88946">
    <property type="entry name" value="Sigma2 domain of RNA polymerase sigma factors"/>
    <property type="match status" value="1"/>
</dbReference>
<keyword evidence="4" id="KW-0238">DNA-binding</keyword>
<gene>
    <name evidence="7" type="ORF">LOC71_11480</name>
</gene>
<dbReference type="InterPro" id="IPR007627">
    <property type="entry name" value="RNA_pol_sigma70_r2"/>
</dbReference>
<dbReference type="EMBL" id="JAJKFW010000022">
    <property type="protein sequence ID" value="MCC9642899.1"/>
    <property type="molecule type" value="Genomic_DNA"/>
</dbReference>
<dbReference type="InterPro" id="IPR039425">
    <property type="entry name" value="RNA_pol_sigma-70-like"/>
</dbReference>